<accession>A0ABZ1C3B7</accession>
<dbReference type="PANTHER" id="PTHR31302:SF31">
    <property type="entry name" value="PHOSPHODIESTERASE YAEI"/>
    <property type="match status" value="1"/>
</dbReference>
<protein>
    <submittedName>
        <fullName evidence="4">Metallophosphoesterase family protein</fullName>
    </submittedName>
</protein>
<sequence>MRLRNGRRAARGLRWVAAGLLGAILATVALPARYTYPGNLSVTVEWRLPRRGATVVELPPLGEVEARTHALPVQLRIRLDRVEPDAVEAISRAGSPESYRTLQQQLVQFLSDSARRFALRQVALAGAGAAAGLRLAGAPGWAVPAAGGVAFAALFGGLAAGVAWQWNAASFEAPTYRGALEAAPQIVELARMGIQAVGDMGRRLQWSARELLALYQHLDRIPVHEDRGPQLVVAHVSDLHNNPAAFDLLSAVVRHFEVDAVVDTGDMLELGSSLEPILTQRIRDLRVPYLFVPGNHDTPRLVQVLGSLPNVRILDGHVVEVKGLRVFGMADPGAADDRPDALSDDQARQLAGRIRERLAGALEKPAHAAGSGWPADIVAVHNNVAGESVAPTLAQVVLFGHDHRASFRLVDGTAYVDAGSTGAAGLRGLQSGAPLTFTLALLRFDMGSGRPRLWAVDEVRLDAVSGEFSMERHLVLAEQGEKASSVEPMNGTGAGR</sequence>
<keyword evidence="2" id="KW-0378">Hydrolase</keyword>
<evidence type="ECO:0000256" key="1">
    <source>
        <dbReference type="ARBA" id="ARBA00022723"/>
    </source>
</evidence>
<evidence type="ECO:0000256" key="2">
    <source>
        <dbReference type="ARBA" id="ARBA00022801"/>
    </source>
</evidence>
<dbReference type="EMBL" id="CP141615">
    <property type="protein sequence ID" value="WRP18583.1"/>
    <property type="molecule type" value="Genomic_DNA"/>
</dbReference>
<keyword evidence="5" id="KW-1185">Reference proteome</keyword>
<dbReference type="SUPFAM" id="SSF56300">
    <property type="entry name" value="Metallo-dependent phosphatases"/>
    <property type="match status" value="1"/>
</dbReference>
<evidence type="ECO:0000313" key="4">
    <source>
        <dbReference type="EMBL" id="WRP18583.1"/>
    </source>
</evidence>
<evidence type="ECO:0000313" key="5">
    <source>
        <dbReference type="Proteomes" id="UP001332192"/>
    </source>
</evidence>
<keyword evidence="1" id="KW-0479">Metal-binding</keyword>
<dbReference type="Gene3D" id="3.60.21.10">
    <property type="match status" value="1"/>
</dbReference>
<dbReference type="PANTHER" id="PTHR31302">
    <property type="entry name" value="TRANSMEMBRANE PROTEIN WITH METALLOPHOSPHOESTERASE DOMAIN-RELATED"/>
    <property type="match status" value="1"/>
</dbReference>
<dbReference type="Pfam" id="PF00149">
    <property type="entry name" value="Metallophos"/>
    <property type="match status" value="1"/>
</dbReference>
<dbReference type="RefSeq" id="WP_324717856.1">
    <property type="nucleotide sequence ID" value="NZ_CP141615.1"/>
</dbReference>
<name>A0ABZ1C3B7_9FIRM</name>
<dbReference type="InterPro" id="IPR004843">
    <property type="entry name" value="Calcineurin-like_PHP"/>
</dbReference>
<organism evidence="4 5">
    <name type="scientific">Carboxydichorda subterranea</name>
    <dbReference type="NCBI Taxonomy" id="3109565"/>
    <lineage>
        <taxon>Bacteria</taxon>
        <taxon>Bacillati</taxon>
        <taxon>Bacillota</taxon>
        <taxon>Limnochordia</taxon>
        <taxon>Limnochordales</taxon>
        <taxon>Geochordaceae</taxon>
        <taxon>Carboxydichorda</taxon>
    </lineage>
</organism>
<dbReference type="InterPro" id="IPR051158">
    <property type="entry name" value="Metallophosphoesterase_sf"/>
</dbReference>
<reference evidence="4 5" key="1">
    <citation type="journal article" date="2024" name="Front. Microbiol.">
        <title>Novel thermophilic genera Geochorda gen. nov. and Carboxydochorda gen. nov. from the deep terrestrial subsurface reveal the ecophysiological diversity in the class Limnochordia.</title>
        <authorList>
            <person name="Karnachuk O.V."/>
            <person name="Lukina A.P."/>
            <person name="Avakyan M.R."/>
            <person name="Kadnikov V.V."/>
            <person name="Begmatov S."/>
            <person name="Beletsky A.V."/>
            <person name="Vlasova K.G."/>
            <person name="Novikov A.A."/>
            <person name="Shcherbakova V.A."/>
            <person name="Mardanov A.V."/>
            <person name="Ravin N.V."/>
        </authorList>
    </citation>
    <scope>NUCLEOTIDE SEQUENCE [LARGE SCALE GENOMIC DNA]</scope>
    <source>
        <strain evidence="4 5">L945</strain>
    </source>
</reference>
<evidence type="ECO:0000259" key="3">
    <source>
        <dbReference type="Pfam" id="PF00149"/>
    </source>
</evidence>
<feature type="domain" description="Calcineurin-like phosphoesterase" evidence="3">
    <location>
        <begin position="232"/>
        <end position="404"/>
    </location>
</feature>
<gene>
    <name evidence="4" type="ORF">U7230_06160</name>
</gene>
<proteinExistence type="predicted"/>
<dbReference type="Proteomes" id="UP001332192">
    <property type="component" value="Chromosome"/>
</dbReference>
<dbReference type="InterPro" id="IPR029052">
    <property type="entry name" value="Metallo-depent_PP-like"/>
</dbReference>